<dbReference type="EC" id="1.17.99.6" evidence="4 17"/>
<proteinExistence type="inferred from homology"/>
<dbReference type="RefSeq" id="WP_013738924.1">
    <property type="nucleotide sequence ID" value="NC_015436.1"/>
</dbReference>
<evidence type="ECO:0000256" key="8">
    <source>
        <dbReference type="ARBA" id="ARBA00022723"/>
    </source>
</evidence>
<evidence type="ECO:0000256" key="6">
    <source>
        <dbReference type="ARBA" id="ARBA00022485"/>
    </source>
</evidence>
<evidence type="ECO:0000256" key="9">
    <source>
        <dbReference type="ARBA" id="ARBA00022785"/>
    </source>
</evidence>
<dbReference type="GO" id="GO:0051539">
    <property type="term" value="F:4 iron, 4 sulfur cluster binding"/>
    <property type="evidence" value="ECO:0007669"/>
    <property type="project" value="UniProtKB-UniRule"/>
</dbReference>
<evidence type="ECO:0000256" key="15">
    <source>
        <dbReference type="ARBA" id="ARBA00031446"/>
    </source>
</evidence>
<name>F4GH53_PARC1</name>
<dbReference type="HAMAP" id="MF_02089">
    <property type="entry name" value="QueH"/>
    <property type="match status" value="1"/>
</dbReference>
<feature type="binding site" evidence="17">
    <location>
        <position position="96"/>
    </location>
    <ligand>
        <name>[4Fe-4S] cluster</name>
        <dbReference type="ChEBI" id="CHEBI:49883"/>
    </ligand>
</feature>
<dbReference type="eggNOG" id="COG1636">
    <property type="taxonomic scope" value="Bacteria"/>
</dbReference>
<dbReference type="UniPathway" id="UPA00392"/>
<dbReference type="Proteomes" id="UP000007939">
    <property type="component" value="Chromosome"/>
</dbReference>
<evidence type="ECO:0000256" key="12">
    <source>
        <dbReference type="ARBA" id="ARBA00023014"/>
    </source>
</evidence>
<keyword evidence="13 17" id="KW-1015">Disulfide bond</keyword>
<reference evidence="19" key="1">
    <citation type="submission" date="2011-04" db="EMBL/GenBank/DDBJ databases">
        <title>The complete genome of Spirochaeta coccoides DSM 17374.</title>
        <authorList>
            <person name="Lucas S."/>
            <person name="Copeland A."/>
            <person name="Lapidus A."/>
            <person name="Bruce D."/>
            <person name="Goodwin L."/>
            <person name="Pitluck S."/>
            <person name="Peters L."/>
            <person name="Kyrpides N."/>
            <person name="Mavromatis K."/>
            <person name="Pagani I."/>
            <person name="Ivanova N."/>
            <person name="Ovchinnikova G."/>
            <person name="Lu M."/>
            <person name="Detter J.C."/>
            <person name="Tapia R."/>
            <person name="Han C."/>
            <person name="Land M."/>
            <person name="Hauser L."/>
            <person name="Markowitz V."/>
            <person name="Cheng J.-F."/>
            <person name="Hugenholtz P."/>
            <person name="Woyke T."/>
            <person name="Wu D."/>
            <person name="Spring S."/>
            <person name="Schroeder M."/>
            <person name="Brambilla E."/>
            <person name="Klenk H.-P."/>
            <person name="Eisen J.A."/>
        </authorList>
    </citation>
    <scope>NUCLEOTIDE SEQUENCE [LARGE SCALE GENOMIC DNA]</scope>
    <source>
        <strain evidence="19">ATCC BAA-1237 / DSM 17374 / SPN1</strain>
    </source>
</reference>
<feature type="binding site" evidence="17">
    <location>
        <position position="17"/>
    </location>
    <ligand>
        <name>[4Fe-4S] cluster</name>
        <dbReference type="ChEBI" id="CHEBI:49883"/>
    </ligand>
</feature>
<feature type="disulfide bond" description="Redox-active" evidence="17">
    <location>
        <begin position="173"/>
        <end position="175"/>
    </location>
</feature>
<evidence type="ECO:0000256" key="17">
    <source>
        <dbReference type="HAMAP-Rule" id="MF_02089"/>
    </source>
</evidence>
<evidence type="ECO:0000256" key="14">
    <source>
        <dbReference type="ARBA" id="ARBA00023284"/>
    </source>
</evidence>
<dbReference type="AlphaFoldDB" id="F4GH53"/>
<evidence type="ECO:0000256" key="11">
    <source>
        <dbReference type="ARBA" id="ARBA00023004"/>
    </source>
</evidence>
<keyword evidence="12 17" id="KW-0411">Iron-sulfur</keyword>
<keyword evidence="19" id="KW-1185">Reference proteome</keyword>
<dbReference type="PANTHER" id="PTHR36701:SF1">
    <property type="entry name" value="EPOXYQUEUOSINE REDUCTASE QUEH"/>
    <property type="match status" value="1"/>
</dbReference>
<evidence type="ECO:0000313" key="18">
    <source>
        <dbReference type="EMBL" id="AEC01528.1"/>
    </source>
</evidence>
<dbReference type="GO" id="GO:0052693">
    <property type="term" value="F:epoxyqueuosine reductase activity"/>
    <property type="evidence" value="ECO:0007669"/>
    <property type="project" value="UniProtKB-UniRule"/>
</dbReference>
<dbReference type="Pfam" id="PF02677">
    <property type="entry name" value="QueH"/>
    <property type="match status" value="1"/>
</dbReference>
<evidence type="ECO:0000256" key="13">
    <source>
        <dbReference type="ARBA" id="ARBA00023157"/>
    </source>
</evidence>
<reference evidence="18 19" key="2">
    <citation type="journal article" date="2012" name="Stand. Genomic Sci.">
        <title>Complete genome sequence of the termite hindgut bacterium Spirochaeta coccoides type strain (SPN1(T)), reclassification in the genus Sphaerochaeta as Sphaerochaeta coccoides comb. nov. and emendations of the family Spirochaetaceae and the genus Sphaerochaeta.</title>
        <authorList>
            <person name="Abt B."/>
            <person name="Han C."/>
            <person name="Scheuner C."/>
            <person name="Lu M."/>
            <person name="Lapidus A."/>
            <person name="Nolan M."/>
            <person name="Lucas S."/>
            <person name="Hammon N."/>
            <person name="Deshpande S."/>
            <person name="Cheng J.F."/>
            <person name="Tapia R."/>
            <person name="Goodwin L.A."/>
            <person name="Pitluck S."/>
            <person name="Liolios K."/>
            <person name="Pagani I."/>
            <person name="Ivanova N."/>
            <person name="Mavromatis K."/>
            <person name="Mikhailova N."/>
            <person name="Huntemann M."/>
            <person name="Pati A."/>
            <person name="Chen A."/>
            <person name="Palaniappan K."/>
            <person name="Land M."/>
            <person name="Hauser L."/>
            <person name="Brambilla E.M."/>
            <person name="Rohde M."/>
            <person name="Spring S."/>
            <person name="Gronow S."/>
            <person name="Goker M."/>
            <person name="Woyke T."/>
            <person name="Bristow J."/>
            <person name="Eisen J.A."/>
            <person name="Markowitz V."/>
            <person name="Hugenholtz P."/>
            <person name="Kyrpides N.C."/>
            <person name="Klenk H.P."/>
            <person name="Detter J.C."/>
        </authorList>
    </citation>
    <scope>NUCLEOTIDE SEQUENCE [LARGE SCALE GENOMIC DNA]</scope>
    <source>
        <strain evidence="19">ATCC BAA-1237 / DSM 17374 / SPN1</strain>
    </source>
</reference>
<evidence type="ECO:0000256" key="7">
    <source>
        <dbReference type="ARBA" id="ARBA00022694"/>
    </source>
</evidence>
<evidence type="ECO:0000256" key="5">
    <source>
        <dbReference type="ARBA" id="ARBA00016895"/>
    </source>
</evidence>
<dbReference type="InterPro" id="IPR003828">
    <property type="entry name" value="QueH"/>
</dbReference>
<dbReference type="EMBL" id="CP002659">
    <property type="protein sequence ID" value="AEC01528.1"/>
    <property type="molecule type" value="Genomic_DNA"/>
</dbReference>
<organism evidence="18 19">
    <name type="scientific">Parasphaerochaeta coccoides (strain ATCC BAA-1237 / DSM 17374 / SPN1)</name>
    <name type="common">Sphaerochaeta coccoides</name>
    <dbReference type="NCBI Taxonomy" id="760011"/>
    <lineage>
        <taxon>Bacteria</taxon>
        <taxon>Pseudomonadati</taxon>
        <taxon>Spirochaetota</taxon>
        <taxon>Spirochaetia</taxon>
        <taxon>Spirochaetales</taxon>
        <taxon>Sphaerochaetaceae</taxon>
        <taxon>Parasphaerochaeta</taxon>
    </lineage>
</organism>
<keyword evidence="9 17" id="KW-0671">Queuosine biosynthesis</keyword>
<feature type="binding site" evidence="17">
    <location>
        <position position="18"/>
    </location>
    <ligand>
        <name>[4Fe-4S] cluster</name>
        <dbReference type="ChEBI" id="CHEBI:49883"/>
    </ligand>
</feature>
<dbReference type="GO" id="GO:0008616">
    <property type="term" value="P:tRNA queuosine(34) biosynthetic process"/>
    <property type="evidence" value="ECO:0007669"/>
    <property type="project" value="UniProtKB-UniRule"/>
</dbReference>
<evidence type="ECO:0000256" key="10">
    <source>
        <dbReference type="ARBA" id="ARBA00023002"/>
    </source>
</evidence>
<evidence type="ECO:0000256" key="3">
    <source>
        <dbReference type="ARBA" id="ARBA00008207"/>
    </source>
</evidence>
<dbReference type="HOGENOM" id="CLU_088177_0_0_12"/>
<comment type="similarity">
    <text evidence="3 17">Belongs to the QueH family.</text>
</comment>
<evidence type="ECO:0000313" key="19">
    <source>
        <dbReference type="Proteomes" id="UP000007939"/>
    </source>
</evidence>
<comment type="pathway">
    <text evidence="2 17">tRNA modification; tRNA-queuosine biosynthesis.</text>
</comment>
<dbReference type="KEGG" id="scc:Spico_0298"/>
<protein>
    <recommendedName>
        <fullName evidence="5 17">Epoxyqueuosine reductase QueH</fullName>
        <ecNumber evidence="4 17">1.17.99.6</ecNumber>
    </recommendedName>
    <alternativeName>
        <fullName evidence="15 17">Queuosine biosynthesis protein QueH</fullName>
    </alternativeName>
</protein>
<accession>F4GH53</accession>
<dbReference type="STRING" id="760011.Spico_0298"/>
<keyword evidence="7 17" id="KW-0819">tRNA processing</keyword>
<dbReference type="GO" id="GO:0046872">
    <property type="term" value="F:metal ion binding"/>
    <property type="evidence" value="ECO:0007669"/>
    <property type="project" value="UniProtKB-KW"/>
</dbReference>
<keyword evidence="11 17" id="KW-0408">Iron</keyword>
<evidence type="ECO:0000256" key="16">
    <source>
        <dbReference type="ARBA" id="ARBA00047415"/>
    </source>
</evidence>
<comment type="function">
    <text evidence="1 17">Catalyzes the conversion of epoxyqueuosine (oQ) to queuosine (Q), which is a hypermodified base found in the wobble positions of tRNA(Asp), tRNA(Asn), tRNA(His) and tRNA(Tyr).</text>
</comment>
<dbReference type="PANTHER" id="PTHR36701">
    <property type="entry name" value="EPOXYQUEUOSINE REDUCTASE QUEH"/>
    <property type="match status" value="1"/>
</dbReference>
<keyword evidence="8 17" id="KW-0479">Metal-binding</keyword>
<evidence type="ECO:0000256" key="4">
    <source>
        <dbReference type="ARBA" id="ARBA00012622"/>
    </source>
</evidence>
<evidence type="ECO:0000256" key="2">
    <source>
        <dbReference type="ARBA" id="ARBA00004691"/>
    </source>
</evidence>
<sequence>MMTLIPDVAPGILLHACCGPCSTAALERLVMDGWRPTVWFGNSNIYPLSEADKRYRELCRVAEFYNLPVIRGEWNHAAWRQAIAGHEDAPEHGERCSLCFAYNLRETWKKASELGFSRFTTTLTVSRFKKSATIFSVGEQFEGFEKIDFKKKDGFARSVTLSKELGLYRQDYCGCEFSLRDSIINRATSSCARCSERTDCATFID</sequence>
<keyword evidence="10 17" id="KW-0560">Oxidoreductase</keyword>
<comment type="catalytic activity">
    <reaction evidence="16 17">
        <text>epoxyqueuosine(34) in tRNA + AH2 = queuosine(34) in tRNA + A + H2O</text>
        <dbReference type="Rhea" id="RHEA:32159"/>
        <dbReference type="Rhea" id="RHEA-COMP:18571"/>
        <dbReference type="Rhea" id="RHEA-COMP:18582"/>
        <dbReference type="ChEBI" id="CHEBI:13193"/>
        <dbReference type="ChEBI" id="CHEBI:15377"/>
        <dbReference type="ChEBI" id="CHEBI:17499"/>
        <dbReference type="ChEBI" id="CHEBI:194431"/>
        <dbReference type="ChEBI" id="CHEBI:194443"/>
        <dbReference type="EC" id="1.17.99.6"/>
    </reaction>
</comment>
<feature type="binding site" evidence="17">
    <location>
        <position position="99"/>
    </location>
    <ligand>
        <name>[4Fe-4S] cluster</name>
        <dbReference type="ChEBI" id="CHEBI:49883"/>
    </ligand>
</feature>
<keyword evidence="6 17" id="KW-0004">4Fe-4S</keyword>
<gene>
    <name evidence="17" type="primary">queH</name>
    <name evidence="18" type="ordered locus">Spico_0298</name>
</gene>
<keyword evidence="14 17" id="KW-0676">Redox-active center</keyword>
<evidence type="ECO:0000256" key="1">
    <source>
        <dbReference type="ARBA" id="ARBA00002268"/>
    </source>
</evidence>